<evidence type="ECO:0000313" key="2">
    <source>
        <dbReference type="Proteomes" id="UP001596091"/>
    </source>
</evidence>
<name>A0ABW1EI23_9BACT</name>
<dbReference type="InterPro" id="IPR013783">
    <property type="entry name" value="Ig-like_fold"/>
</dbReference>
<organism evidence="1 2">
    <name type="scientific">Acidicapsa dinghuensis</name>
    <dbReference type="NCBI Taxonomy" id="2218256"/>
    <lineage>
        <taxon>Bacteria</taxon>
        <taxon>Pseudomonadati</taxon>
        <taxon>Acidobacteriota</taxon>
        <taxon>Terriglobia</taxon>
        <taxon>Terriglobales</taxon>
        <taxon>Acidobacteriaceae</taxon>
        <taxon>Acidicapsa</taxon>
    </lineage>
</organism>
<dbReference type="Gene3D" id="2.40.10.480">
    <property type="match status" value="1"/>
</dbReference>
<dbReference type="InterPro" id="IPR011047">
    <property type="entry name" value="Quinoprotein_ADH-like_sf"/>
</dbReference>
<dbReference type="SUPFAM" id="SSF50998">
    <property type="entry name" value="Quinoprotein alcohol dehydrogenase-like"/>
    <property type="match status" value="1"/>
</dbReference>
<sequence length="1291" mass="128980">MEALQTYQSNSFAARWPFLKLRSIPALLLSLFALITLSACDNGFHLPAATPDFSISVSPTTIALVANGSTQTISVTAIASNGFQQSVDASITGLPEGVTVQPASFTLAPGVAKNITFSASTTAASGTASVTFTANAGSISHSTTVAATISSATQPPSPDFALSVSPSSLSLTAGQSGSQVSVLATALNSFTGSVNVALSGLPAGVTASPSSLTLTPGAAQSITLTAASTAAASSTKITFTGTSGALTHSATITANISEPPPAPDFSLSASPTSLKLTAGQSGSQISVLANALNAFTGSVNVSISGLPSGVTASPSSLTLIPGTAQSITFTAASTATAGTATITFTGTSGALTHSTTVSLTVAAAPPAPDFSLSASPASLNLTAGQTGSSISVLATALNSFTGSVTVSFSGLPAGVTASPSSLTLTPGAAQNITFTAASTAAAGTAQIVLIGTSGTLTHTTALSLNVASAATPDFSFSLSPTSLSLTAGQSGSTIKLSATALNSFTGSIAVSVAGAPTGVTVTPAISTLTPGTPQSVTIAAGSTTTPGTYQLVFTATSGSLAHAATLNLTVAAAPNFAFSASPTSLSLAPGQTGTAIQFSSTAQNGFSSPVTVTFSGLPSGVTASPSSLTLTPGTPQSVTFTASSSATPGSSTITVTATSETLTHSTTLSLTVAPAPDFSLSASPTSLTITAGQSGSKVQLTASALNSFTGNVAVSITGLPSGVTASPSTLTLTPGVAQSTTLAAAGTAPASTATITFTGTSGTLRHSATVALTVVPVSTTSSGIDVTTYHYDNSRDGLNSQETTLTLANVNSTQFGEINFLSVDGRVDGEPLYLSQINAGGHTRNVLYVVTENDSVYAFDADIGAQIWQTSVIGANETTSDDRNCGQISPQIGITSTPVIDRNQGAHGTIFVVGMTKDSSGNYHHRIHALDLTTGAEIAGSPTEITASYPGIGDGSSNGYVVFAPSQYAERASLLLLNGTVYTTWTSHCDDPPYTGWIIGYSESTLQQTKLLNITPNGAEGSIWMSGGGPAADSSGNIYFLDANGTFDTTLNSNGFPSQGDYGNGILKISTSGSLAVTDYFEPYNTINESVNDTDFGSGGEILLPDQTDASGNTRHLIVGAGKDANIYVADRDNMGKFVNGANSNTYLYQFANGILATGVFSTPAFFNGTLYYGAAGDVLRAIPMTNARLASQSSSNSANTFAYPGATPSVSANGTQNGIVWALESGGNAAAVLHAFDASNLAHELYNSNQAADGRDSFGNGNKYITPMIVNGKVYVGTPTGVAVFGLLNP</sequence>
<reference evidence="2" key="1">
    <citation type="journal article" date="2019" name="Int. J. Syst. Evol. Microbiol.">
        <title>The Global Catalogue of Microorganisms (GCM) 10K type strain sequencing project: providing services to taxonomists for standard genome sequencing and annotation.</title>
        <authorList>
            <consortium name="The Broad Institute Genomics Platform"/>
            <consortium name="The Broad Institute Genome Sequencing Center for Infectious Disease"/>
            <person name="Wu L."/>
            <person name="Ma J."/>
        </authorList>
    </citation>
    <scope>NUCLEOTIDE SEQUENCE [LARGE SCALE GENOMIC DNA]</scope>
    <source>
        <strain evidence="2">JCM 4087</strain>
    </source>
</reference>
<gene>
    <name evidence="1" type="ORF">ACFPT7_16070</name>
</gene>
<dbReference type="Proteomes" id="UP001596091">
    <property type="component" value="Unassembled WGS sequence"/>
</dbReference>
<dbReference type="EMBL" id="JBHSPH010000007">
    <property type="protein sequence ID" value="MFC5863825.1"/>
    <property type="molecule type" value="Genomic_DNA"/>
</dbReference>
<evidence type="ECO:0000313" key="1">
    <source>
        <dbReference type="EMBL" id="MFC5863825.1"/>
    </source>
</evidence>
<protein>
    <submittedName>
        <fullName evidence="1">Beta strand repeat-containing protein</fullName>
    </submittedName>
</protein>
<accession>A0ABW1EI23</accession>
<keyword evidence="2" id="KW-1185">Reference proteome</keyword>
<comment type="caution">
    <text evidence="1">The sequence shown here is derived from an EMBL/GenBank/DDBJ whole genome shotgun (WGS) entry which is preliminary data.</text>
</comment>
<proteinExistence type="predicted"/>
<dbReference type="RefSeq" id="WP_263342174.1">
    <property type="nucleotide sequence ID" value="NZ_JAGSYH010000010.1"/>
</dbReference>
<dbReference type="Gene3D" id="2.60.40.10">
    <property type="entry name" value="Immunoglobulins"/>
    <property type="match status" value="2"/>
</dbReference>